<reference evidence="5" key="2">
    <citation type="submission" date="2021-04" db="EMBL/GenBank/DDBJ databases">
        <authorList>
            <person name="Gilroy R."/>
        </authorList>
    </citation>
    <scope>NUCLEOTIDE SEQUENCE</scope>
    <source>
        <strain evidence="5">ChiHjej9B8-13557</strain>
    </source>
</reference>
<proteinExistence type="predicted"/>
<evidence type="ECO:0000256" key="1">
    <source>
        <dbReference type="ARBA" id="ARBA00022723"/>
    </source>
</evidence>
<dbReference type="Gene3D" id="3.30.70.20">
    <property type="match status" value="1"/>
</dbReference>
<dbReference type="EMBL" id="DWXX01000035">
    <property type="protein sequence ID" value="HJB58408.1"/>
    <property type="molecule type" value="Genomic_DNA"/>
</dbReference>
<dbReference type="InterPro" id="IPR023210">
    <property type="entry name" value="NADP_OxRdtase_dom"/>
</dbReference>
<evidence type="ECO:0000256" key="3">
    <source>
        <dbReference type="ARBA" id="ARBA00023014"/>
    </source>
</evidence>
<dbReference type="PROSITE" id="PS00198">
    <property type="entry name" value="4FE4S_FER_1"/>
    <property type="match status" value="1"/>
</dbReference>
<dbReference type="AlphaFoldDB" id="A0A9D2S656"/>
<dbReference type="Gene3D" id="3.20.20.100">
    <property type="entry name" value="NADP-dependent oxidoreductase domain"/>
    <property type="match status" value="1"/>
</dbReference>
<protein>
    <submittedName>
        <fullName evidence="5">Aldo/keto reductase</fullName>
    </submittedName>
</protein>
<dbReference type="GO" id="GO:0046872">
    <property type="term" value="F:metal ion binding"/>
    <property type="evidence" value="ECO:0007669"/>
    <property type="project" value="UniProtKB-KW"/>
</dbReference>
<sequence>MSDTPRPAPLGFGLMRLPRRALGIDIAETCRMVDRFLAAGYSYFDTAHIYLGSEDAARKALVSRHARESFTLTTKLHAGLAPTAAAARKQLETSLKRTGAGYFDYYLLHSVMESNAARYDRFGLWDFVAAQQAKGLIRRWAFSYHGGPELLDRLLTEHPGAAFVQLQINYADWENPSVQARANYETARRHGVPVVIMEPVKGGALAAPPPEVRRLLEQAAPGASCASWALRFAAGLEGVLAVLSGMSTPAQLEDNLATMAAFRPLDAGEQRVIQQAQRLLGHSAAVPCTGCGYCAAGCPEGIAIPDLFAAANLQLAQGRRAEAAAAWAETEAKAAPAARCIGCGRCEAACPQHLPIPRLLKRCGGLFEPGRPAAAPAMKGDAP</sequence>
<dbReference type="Proteomes" id="UP000824211">
    <property type="component" value="Unassembled WGS sequence"/>
</dbReference>
<evidence type="ECO:0000313" key="6">
    <source>
        <dbReference type="Proteomes" id="UP000824211"/>
    </source>
</evidence>
<evidence type="ECO:0000256" key="2">
    <source>
        <dbReference type="ARBA" id="ARBA00023004"/>
    </source>
</evidence>
<keyword evidence="3" id="KW-0411">Iron-sulfur</keyword>
<gene>
    <name evidence="5" type="ORF">H9771_01900</name>
</gene>
<dbReference type="InterPro" id="IPR036812">
    <property type="entry name" value="NAD(P)_OxRdtase_dom_sf"/>
</dbReference>
<evidence type="ECO:0000259" key="4">
    <source>
        <dbReference type="PROSITE" id="PS51379"/>
    </source>
</evidence>
<dbReference type="SUPFAM" id="SSF51430">
    <property type="entry name" value="NAD(P)-linked oxidoreductase"/>
    <property type="match status" value="1"/>
</dbReference>
<feature type="domain" description="4Fe-4S ferredoxin-type" evidence="4">
    <location>
        <begin position="330"/>
        <end position="360"/>
    </location>
</feature>
<feature type="domain" description="4Fe-4S ferredoxin-type" evidence="4">
    <location>
        <begin position="278"/>
        <end position="308"/>
    </location>
</feature>
<dbReference type="InterPro" id="IPR017896">
    <property type="entry name" value="4Fe4S_Fe-S-bd"/>
</dbReference>
<accession>A0A9D2S656</accession>
<dbReference type="Pfam" id="PF13187">
    <property type="entry name" value="Fer4_9"/>
    <property type="match status" value="1"/>
</dbReference>
<dbReference type="GO" id="GO:0051536">
    <property type="term" value="F:iron-sulfur cluster binding"/>
    <property type="evidence" value="ECO:0007669"/>
    <property type="project" value="UniProtKB-KW"/>
</dbReference>
<dbReference type="CDD" id="cd19096">
    <property type="entry name" value="AKR_Fe-S_oxidoreductase"/>
    <property type="match status" value="1"/>
</dbReference>
<dbReference type="PANTHER" id="PTHR43312:SF2">
    <property type="entry name" value="OXIDOREDUCTASE"/>
    <property type="match status" value="1"/>
</dbReference>
<dbReference type="InterPro" id="IPR017900">
    <property type="entry name" value="4Fe4S_Fe_S_CS"/>
</dbReference>
<keyword evidence="2" id="KW-0408">Iron</keyword>
<keyword evidence="1" id="KW-0479">Metal-binding</keyword>
<name>A0A9D2S656_9FIRM</name>
<dbReference type="Pfam" id="PF00248">
    <property type="entry name" value="Aldo_ket_red"/>
    <property type="match status" value="1"/>
</dbReference>
<evidence type="ECO:0000313" key="5">
    <source>
        <dbReference type="EMBL" id="HJB58408.1"/>
    </source>
</evidence>
<reference evidence="5" key="1">
    <citation type="journal article" date="2021" name="PeerJ">
        <title>Extensive microbial diversity within the chicken gut microbiome revealed by metagenomics and culture.</title>
        <authorList>
            <person name="Gilroy R."/>
            <person name="Ravi A."/>
            <person name="Getino M."/>
            <person name="Pursley I."/>
            <person name="Horton D.L."/>
            <person name="Alikhan N.F."/>
            <person name="Baker D."/>
            <person name="Gharbi K."/>
            <person name="Hall N."/>
            <person name="Watson M."/>
            <person name="Adriaenssens E.M."/>
            <person name="Foster-Nyarko E."/>
            <person name="Jarju S."/>
            <person name="Secka A."/>
            <person name="Antonio M."/>
            <person name="Oren A."/>
            <person name="Chaudhuri R.R."/>
            <person name="La Ragione R."/>
            <person name="Hildebrand F."/>
            <person name="Pallen M.J."/>
        </authorList>
    </citation>
    <scope>NUCLEOTIDE SEQUENCE</scope>
    <source>
        <strain evidence="5">ChiHjej9B8-13557</strain>
    </source>
</reference>
<dbReference type="SUPFAM" id="SSF46548">
    <property type="entry name" value="alpha-helical ferredoxin"/>
    <property type="match status" value="1"/>
</dbReference>
<dbReference type="InterPro" id="IPR053135">
    <property type="entry name" value="AKR2_Oxidoreductase"/>
</dbReference>
<organism evidence="5 6">
    <name type="scientific">Candidatus Faecalibacterium faecipullorum</name>
    <dbReference type="NCBI Taxonomy" id="2838578"/>
    <lineage>
        <taxon>Bacteria</taxon>
        <taxon>Bacillati</taxon>
        <taxon>Bacillota</taxon>
        <taxon>Clostridia</taxon>
        <taxon>Eubacteriales</taxon>
        <taxon>Oscillospiraceae</taxon>
        <taxon>Faecalibacterium</taxon>
    </lineage>
</organism>
<dbReference type="PROSITE" id="PS51379">
    <property type="entry name" value="4FE4S_FER_2"/>
    <property type="match status" value="2"/>
</dbReference>
<dbReference type="PANTHER" id="PTHR43312">
    <property type="entry name" value="D-THREO-ALDOSE 1-DEHYDROGENASE"/>
    <property type="match status" value="1"/>
</dbReference>
<comment type="caution">
    <text evidence="5">The sequence shown here is derived from an EMBL/GenBank/DDBJ whole genome shotgun (WGS) entry which is preliminary data.</text>
</comment>